<evidence type="ECO:0000256" key="9">
    <source>
        <dbReference type="ARBA" id="ARBA00023277"/>
    </source>
</evidence>
<dbReference type="GO" id="GO:0043169">
    <property type="term" value="F:cation binding"/>
    <property type="evidence" value="ECO:0007669"/>
    <property type="project" value="InterPro"/>
</dbReference>
<sequence>MHLIVLLSLATAVYAQYNPGYDPGRTTMVHLFEWRWDDIADECERFLGPKGYGGVQVSPINENIIGHAGSVQRPWWERYQGVSFNIITRSGDEGAFRSMVQRCNNVGVRIYVDAVFNQLAGGGWTGTTGGSSYDAGGPSYPAIPFGPNDFTPCSECPNSSCDIGNSYDNPNAVRNCRLSGMPDVRQGSDYVRGKLLEFFNKLVEMGVAGFRFDAAKHMWPGDVKAIVDSMPSTSFGKPFIFQEVIDLGYEPIKSDEYTGNGVVTEFKYSTKIGEVFRQKNGQKLAYLKNFGEGWGMINGINALVFVDNHDNQRGHGAGGPDIITHKESRLYK</sequence>
<dbReference type="PRINTS" id="PR00110">
    <property type="entry name" value="ALPHAAMYLASE"/>
</dbReference>
<comment type="similarity">
    <text evidence="4">Belongs to the glycosyl hydrolase 13 family.</text>
</comment>
<dbReference type="InterPro" id="IPR017853">
    <property type="entry name" value="GH"/>
</dbReference>
<keyword evidence="7" id="KW-0378">Hydrolase</keyword>
<evidence type="ECO:0000259" key="12">
    <source>
        <dbReference type="SMART" id="SM00642"/>
    </source>
</evidence>
<feature type="non-terminal residue" evidence="13">
    <location>
        <position position="1"/>
    </location>
</feature>
<dbReference type="AlphaFoldDB" id="A0AA88IML3"/>
<comment type="subunit">
    <text evidence="5">Monomer.</text>
</comment>
<evidence type="ECO:0000313" key="14">
    <source>
        <dbReference type="Proteomes" id="UP001187531"/>
    </source>
</evidence>
<gene>
    <name evidence="13" type="ORF">QYM36_001139</name>
</gene>
<feature type="chain" id="PRO_5041654675" description="alpha-amylase" evidence="11">
    <location>
        <begin position="16"/>
        <end position="332"/>
    </location>
</feature>
<evidence type="ECO:0000256" key="10">
    <source>
        <dbReference type="ARBA" id="ARBA00023295"/>
    </source>
</evidence>
<dbReference type="CDD" id="cd11317">
    <property type="entry name" value="AmyAc_bac_euk_AmyA"/>
    <property type="match status" value="1"/>
</dbReference>
<evidence type="ECO:0000256" key="4">
    <source>
        <dbReference type="ARBA" id="ARBA00008061"/>
    </source>
</evidence>
<reference evidence="13" key="1">
    <citation type="submission" date="2023-07" db="EMBL/GenBank/DDBJ databases">
        <title>Chromosome-level genome assembly of Artemia franciscana.</title>
        <authorList>
            <person name="Jo E."/>
        </authorList>
    </citation>
    <scope>NUCLEOTIDE SEQUENCE</scope>
    <source>
        <tissue evidence="13">Whole body</tissue>
    </source>
</reference>
<dbReference type="SUPFAM" id="SSF51445">
    <property type="entry name" value="(Trans)glycosidases"/>
    <property type="match status" value="1"/>
</dbReference>
<comment type="catalytic activity">
    <reaction evidence="1">
        <text>Endohydrolysis of (1-&gt;4)-alpha-D-glucosidic linkages in polysaccharides containing three or more (1-&gt;4)-alpha-linked D-glucose units.</text>
        <dbReference type="EC" id="3.2.1.1"/>
    </reaction>
</comment>
<proteinExistence type="inferred from homology"/>
<dbReference type="EMBL" id="JAVRJZ010000003">
    <property type="protein sequence ID" value="KAK2724537.1"/>
    <property type="molecule type" value="Genomic_DNA"/>
</dbReference>
<dbReference type="GO" id="GO:0005975">
    <property type="term" value="P:carbohydrate metabolic process"/>
    <property type="evidence" value="ECO:0007669"/>
    <property type="project" value="InterPro"/>
</dbReference>
<evidence type="ECO:0000256" key="7">
    <source>
        <dbReference type="ARBA" id="ARBA00022801"/>
    </source>
</evidence>
<dbReference type="GO" id="GO:0004556">
    <property type="term" value="F:alpha-amylase activity"/>
    <property type="evidence" value="ECO:0007669"/>
    <property type="project" value="UniProtKB-EC"/>
</dbReference>
<name>A0AA88IML3_ARTSF</name>
<dbReference type="PANTHER" id="PTHR43447">
    <property type="entry name" value="ALPHA-AMYLASE"/>
    <property type="match status" value="1"/>
</dbReference>
<dbReference type="InterPro" id="IPR006046">
    <property type="entry name" value="Alpha_amylase"/>
</dbReference>
<dbReference type="Gene3D" id="3.20.20.80">
    <property type="entry name" value="Glycosidases"/>
    <property type="match status" value="1"/>
</dbReference>
<accession>A0AA88IML3</accession>
<evidence type="ECO:0000256" key="3">
    <source>
        <dbReference type="ARBA" id="ARBA00001923"/>
    </source>
</evidence>
<dbReference type="EC" id="3.2.1.1" evidence="6"/>
<evidence type="ECO:0000256" key="1">
    <source>
        <dbReference type="ARBA" id="ARBA00000548"/>
    </source>
</evidence>
<evidence type="ECO:0000256" key="5">
    <source>
        <dbReference type="ARBA" id="ARBA00011245"/>
    </source>
</evidence>
<keyword evidence="11" id="KW-0732">Signal</keyword>
<dbReference type="Proteomes" id="UP001187531">
    <property type="component" value="Unassembled WGS sequence"/>
</dbReference>
<evidence type="ECO:0000256" key="8">
    <source>
        <dbReference type="ARBA" id="ARBA00023214"/>
    </source>
</evidence>
<evidence type="ECO:0000256" key="6">
    <source>
        <dbReference type="ARBA" id="ARBA00012595"/>
    </source>
</evidence>
<dbReference type="SMART" id="SM00642">
    <property type="entry name" value="Aamy"/>
    <property type="match status" value="1"/>
</dbReference>
<keyword evidence="14" id="KW-1185">Reference proteome</keyword>
<comment type="cofactor">
    <cofactor evidence="3">
        <name>chloride</name>
        <dbReference type="ChEBI" id="CHEBI:17996"/>
    </cofactor>
</comment>
<evidence type="ECO:0000256" key="11">
    <source>
        <dbReference type="SAM" id="SignalP"/>
    </source>
</evidence>
<protein>
    <recommendedName>
        <fullName evidence="6">alpha-amylase</fullName>
        <ecNumber evidence="6">3.2.1.1</ecNumber>
    </recommendedName>
</protein>
<organism evidence="13 14">
    <name type="scientific">Artemia franciscana</name>
    <name type="common">Brine shrimp</name>
    <name type="synonym">Artemia sanfranciscana</name>
    <dbReference type="NCBI Taxonomy" id="6661"/>
    <lineage>
        <taxon>Eukaryota</taxon>
        <taxon>Metazoa</taxon>
        <taxon>Ecdysozoa</taxon>
        <taxon>Arthropoda</taxon>
        <taxon>Crustacea</taxon>
        <taxon>Branchiopoda</taxon>
        <taxon>Anostraca</taxon>
        <taxon>Artemiidae</taxon>
        <taxon>Artemia</taxon>
    </lineage>
</organism>
<keyword evidence="8" id="KW-0868">Chloride</keyword>
<evidence type="ECO:0000256" key="2">
    <source>
        <dbReference type="ARBA" id="ARBA00001913"/>
    </source>
</evidence>
<evidence type="ECO:0000313" key="13">
    <source>
        <dbReference type="EMBL" id="KAK2724537.1"/>
    </source>
</evidence>
<feature type="domain" description="Glycosyl hydrolase family 13 catalytic" evidence="12">
    <location>
        <begin position="26"/>
        <end position="329"/>
    </location>
</feature>
<keyword evidence="9" id="KW-0119">Carbohydrate metabolism</keyword>
<feature type="signal peptide" evidence="11">
    <location>
        <begin position="1"/>
        <end position="15"/>
    </location>
</feature>
<comment type="cofactor">
    <cofactor evidence="2">
        <name>Ca(2+)</name>
        <dbReference type="ChEBI" id="CHEBI:29108"/>
    </cofactor>
</comment>
<keyword evidence="10" id="KW-0326">Glycosidase</keyword>
<comment type="caution">
    <text evidence="13">The sequence shown here is derived from an EMBL/GenBank/DDBJ whole genome shotgun (WGS) entry which is preliminary data.</text>
</comment>
<dbReference type="InterPro" id="IPR006047">
    <property type="entry name" value="GH13_cat_dom"/>
</dbReference>